<dbReference type="AlphaFoldDB" id="A0A9P0JQJ8"/>
<dbReference type="OrthoDB" id="6777242at2759"/>
<name>A0A9P0JQJ8_ACAOB</name>
<protein>
    <submittedName>
        <fullName evidence="2">Uncharacterized protein</fullName>
    </submittedName>
</protein>
<organism evidence="2 3">
    <name type="scientific">Acanthoscelides obtectus</name>
    <name type="common">Bean weevil</name>
    <name type="synonym">Bruchus obtectus</name>
    <dbReference type="NCBI Taxonomy" id="200917"/>
    <lineage>
        <taxon>Eukaryota</taxon>
        <taxon>Metazoa</taxon>
        <taxon>Ecdysozoa</taxon>
        <taxon>Arthropoda</taxon>
        <taxon>Hexapoda</taxon>
        <taxon>Insecta</taxon>
        <taxon>Pterygota</taxon>
        <taxon>Neoptera</taxon>
        <taxon>Endopterygota</taxon>
        <taxon>Coleoptera</taxon>
        <taxon>Polyphaga</taxon>
        <taxon>Cucujiformia</taxon>
        <taxon>Chrysomeloidea</taxon>
        <taxon>Chrysomelidae</taxon>
        <taxon>Bruchinae</taxon>
        <taxon>Bruchini</taxon>
        <taxon>Acanthoscelides</taxon>
    </lineage>
</organism>
<gene>
    <name evidence="2" type="ORF">ACAOBT_LOCUS2402</name>
</gene>
<keyword evidence="3" id="KW-1185">Reference proteome</keyword>
<sequence length="246" mass="26733">MVQGTSLVTVPFTAVLKPVVRHPGYRYEKPKIQFHLKKPGGWKPVRPAGLPVNVPPPISNPIHFDHFHTTGAGHLDVIHNRPVQHIDHIHTRPEHIHLDHIHTRPQHIHFEHIHQVPVQQLALAPQPVAVSPTIPQPLPVPLVPQHVPAPPPVLHHPAHLVPPTPFFEVTKPNLGVLPFGAVFNTHVLRELPAPQLRPVLPAFTPAAPAVPLPPAVPVAPAAPVAPVPASTSSLSRTSTTTSSWTT</sequence>
<feature type="region of interest" description="Disordered" evidence="1">
    <location>
        <begin position="223"/>
        <end position="246"/>
    </location>
</feature>
<evidence type="ECO:0000313" key="3">
    <source>
        <dbReference type="Proteomes" id="UP001152888"/>
    </source>
</evidence>
<dbReference type="EMBL" id="CAKOFQ010006675">
    <property type="protein sequence ID" value="CAH1957995.1"/>
    <property type="molecule type" value="Genomic_DNA"/>
</dbReference>
<proteinExistence type="predicted"/>
<evidence type="ECO:0000256" key="1">
    <source>
        <dbReference type="SAM" id="MobiDB-lite"/>
    </source>
</evidence>
<evidence type="ECO:0000313" key="2">
    <source>
        <dbReference type="EMBL" id="CAH1957995.1"/>
    </source>
</evidence>
<comment type="caution">
    <text evidence="2">The sequence shown here is derived from an EMBL/GenBank/DDBJ whole genome shotgun (WGS) entry which is preliminary data.</text>
</comment>
<reference evidence="2" key="1">
    <citation type="submission" date="2022-03" db="EMBL/GenBank/DDBJ databases">
        <authorList>
            <person name="Sayadi A."/>
        </authorList>
    </citation>
    <scope>NUCLEOTIDE SEQUENCE</scope>
</reference>
<dbReference type="Proteomes" id="UP001152888">
    <property type="component" value="Unassembled WGS sequence"/>
</dbReference>
<accession>A0A9P0JQJ8</accession>